<dbReference type="VEuPathDB" id="FungiDB:I7I51_02348"/>
<dbReference type="AlphaFoldDB" id="A0A8A1M9I8"/>
<dbReference type="Proteomes" id="UP000663671">
    <property type="component" value="Chromosome 7"/>
</dbReference>
<proteinExistence type="predicted"/>
<evidence type="ECO:0000313" key="2">
    <source>
        <dbReference type="Proteomes" id="UP000663671"/>
    </source>
</evidence>
<organism evidence="1 2">
    <name type="scientific">Ajellomyces capsulatus</name>
    <name type="common">Darling's disease fungus</name>
    <name type="synonym">Histoplasma capsulatum</name>
    <dbReference type="NCBI Taxonomy" id="5037"/>
    <lineage>
        <taxon>Eukaryota</taxon>
        <taxon>Fungi</taxon>
        <taxon>Dikarya</taxon>
        <taxon>Ascomycota</taxon>
        <taxon>Pezizomycotina</taxon>
        <taxon>Eurotiomycetes</taxon>
        <taxon>Eurotiomycetidae</taxon>
        <taxon>Onygenales</taxon>
        <taxon>Ajellomycetaceae</taxon>
        <taxon>Histoplasma</taxon>
    </lineage>
</organism>
<dbReference type="EMBL" id="CP069112">
    <property type="protein sequence ID" value="QSS62609.1"/>
    <property type="molecule type" value="Genomic_DNA"/>
</dbReference>
<protein>
    <submittedName>
        <fullName evidence="1">Uncharacterized protein</fullName>
    </submittedName>
</protein>
<name>A0A8A1M9I8_AJECA</name>
<gene>
    <name evidence="1" type="ORF">I7I51_02348</name>
</gene>
<accession>A0A8A1M9I8</accession>
<reference evidence="1" key="1">
    <citation type="submission" date="2021-01" db="EMBL/GenBank/DDBJ databases">
        <title>Chromosome-level genome assembly of a human fungal pathogen reveals clustering of transcriptionally co-regulated genes.</title>
        <authorList>
            <person name="Voorhies M."/>
            <person name="Cohen S."/>
            <person name="Shea T.P."/>
            <person name="Petrus S."/>
            <person name="Munoz J.F."/>
            <person name="Poplawski S."/>
            <person name="Goldman W.E."/>
            <person name="Michael T."/>
            <person name="Cuomo C.A."/>
            <person name="Sil A."/>
            <person name="Beyhan S."/>
        </authorList>
    </citation>
    <scope>NUCLEOTIDE SEQUENCE</scope>
    <source>
        <strain evidence="1">WU24</strain>
    </source>
</reference>
<evidence type="ECO:0000313" key="1">
    <source>
        <dbReference type="EMBL" id="QSS62609.1"/>
    </source>
</evidence>
<sequence length="177" mass="19859">MQYSVQITAERDSDFLGISNSEPGIQISNTNPNPKSLNLEFQLLTHLTIFNTERTRNSGKSVTRIISSAGVNSMTRTYQKSIESITNSVWRSRRGYLLARTQLHRTWISIDQFWRPTRLAFLGSISNSEAGNKIPLAQARMKNIEISGRLNGLISAGKKLPNLTAKIYNGRPQAPRP</sequence>